<sequence>MADTSSSYQGEALYKVERNPTSHEIQANKPCKVDSQAQRSCDNPRGWPRAVKILVPVAVVTAALAAVIVGTVLGTTDTRYSDYLPLDYSLVDEYHPSSFFEHFWHFTDQDPTYGFVEYVDRKQAESLDLINSTNSSVSIRVDNKTRYAPRGRKSVRLESKKGYDTGLFIFDIVHTPYGCGTWPALWLADTYNWPLKGEIDVLETTNRATEGNVVTLHTDKGCSIKGRRKQLGSAQYSTCDDKNGNAGCVVQGRPATYGEEFNENGGGVYAVELREAGIRVWVFPRDSIPDDISNTERRPDPSSWGTALADFPSTHCDIPSHLATRVSSSTLICVARWAPNRRSTMICTIVRQHVRSLSLATLRISRRLIGSFGVSGSIRRCEGEFCF</sequence>
<dbReference type="GO" id="GO:0098552">
    <property type="term" value="C:side of membrane"/>
    <property type="evidence" value="ECO:0007669"/>
    <property type="project" value="UniProtKB-KW"/>
</dbReference>
<evidence type="ECO:0000256" key="1">
    <source>
        <dbReference type="ARBA" id="ARBA00004609"/>
    </source>
</evidence>
<proteinExistence type="predicted"/>
<dbReference type="GO" id="GO:0005886">
    <property type="term" value="C:plasma membrane"/>
    <property type="evidence" value="ECO:0007669"/>
    <property type="project" value="UniProtKB-SubCell"/>
</dbReference>
<evidence type="ECO:0000256" key="4">
    <source>
        <dbReference type="ARBA" id="ARBA00023288"/>
    </source>
</evidence>
<keyword evidence="7" id="KW-0378">Hydrolase</keyword>
<keyword evidence="4" id="KW-0449">Lipoprotein</keyword>
<keyword evidence="5" id="KW-0812">Transmembrane</keyword>
<dbReference type="Pfam" id="PF26113">
    <property type="entry name" value="GH16_XgeA"/>
    <property type="match status" value="1"/>
</dbReference>
<dbReference type="Proteomes" id="UP000465221">
    <property type="component" value="Unassembled WGS sequence"/>
</dbReference>
<comment type="caution">
    <text evidence="7">The sequence shown here is derived from an EMBL/GenBank/DDBJ whole genome shotgun (WGS) entry which is preliminary data.</text>
</comment>
<evidence type="ECO:0000259" key="6">
    <source>
        <dbReference type="PROSITE" id="PS51762"/>
    </source>
</evidence>
<evidence type="ECO:0000313" key="7">
    <source>
        <dbReference type="EMBL" id="GFF41408.1"/>
    </source>
</evidence>
<evidence type="ECO:0000256" key="2">
    <source>
        <dbReference type="ARBA" id="ARBA00022475"/>
    </source>
</evidence>
<dbReference type="InterPro" id="IPR050546">
    <property type="entry name" value="Glycosyl_Hydrlase_16"/>
</dbReference>
<keyword evidence="7" id="KW-0326">Glycosidase</keyword>
<evidence type="ECO:0000313" key="8">
    <source>
        <dbReference type="Proteomes" id="UP000465221"/>
    </source>
</evidence>
<evidence type="ECO:0000256" key="3">
    <source>
        <dbReference type="ARBA" id="ARBA00022622"/>
    </source>
</evidence>
<dbReference type="Gene3D" id="2.60.120.200">
    <property type="match status" value="1"/>
</dbReference>
<dbReference type="AlphaFoldDB" id="A0A8H3NWC9"/>
<dbReference type="PANTHER" id="PTHR10963">
    <property type="entry name" value="GLYCOSYL HYDROLASE-RELATED"/>
    <property type="match status" value="1"/>
</dbReference>
<keyword evidence="3" id="KW-0325">Glycoprotein</keyword>
<organism evidence="7 8">
    <name type="scientific">Aspergillus udagawae</name>
    <dbReference type="NCBI Taxonomy" id="91492"/>
    <lineage>
        <taxon>Eukaryota</taxon>
        <taxon>Fungi</taxon>
        <taxon>Dikarya</taxon>
        <taxon>Ascomycota</taxon>
        <taxon>Pezizomycotina</taxon>
        <taxon>Eurotiomycetes</taxon>
        <taxon>Eurotiomycetidae</taxon>
        <taxon>Eurotiales</taxon>
        <taxon>Aspergillaceae</taxon>
        <taxon>Aspergillus</taxon>
        <taxon>Aspergillus subgen. Fumigati</taxon>
    </lineage>
</organism>
<dbReference type="InterPro" id="IPR000757">
    <property type="entry name" value="Beta-glucanase-like"/>
</dbReference>
<comment type="subcellular location">
    <subcellularLocation>
        <location evidence="1">Cell membrane</location>
        <topology evidence="1">Lipid-anchor</topology>
        <topology evidence="1">GPI-anchor</topology>
    </subcellularLocation>
</comment>
<evidence type="ECO:0000256" key="5">
    <source>
        <dbReference type="SAM" id="Phobius"/>
    </source>
</evidence>
<feature type="domain" description="GH16" evidence="6">
    <location>
        <begin position="81"/>
        <end position="358"/>
    </location>
</feature>
<dbReference type="EMBL" id="BLKC01000044">
    <property type="protein sequence ID" value="GFF41408.1"/>
    <property type="molecule type" value="Genomic_DNA"/>
</dbReference>
<keyword evidence="5" id="KW-0472">Membrane</keyword>
<keyword evidence="2" id="KW-1003">Cell membrane</keyword>
<dbReference type="GO" id="GO:0009251">
    <property type="term" value="P:glucan catabolic process"/>
    <property type="evidence" value="ECO:0007669"/>
    <property type="project" value="TreeGrafter"/>
</dbReference>
<keyword evidence="3" id="KW-0336">GPI-anchor</keyword>
<protein>
    <submittedName>
        <fullName evidence="7">Probable glycosidase C21B10.07</fullName>
    </submittedName>
</protein>
<dbReference type="InterPro" id="IPR013320">
    <property type="entry name" value="ConA-like_dom_sf"/>
</dbReference>
<dbReference type="SUPFAM" id="SSF49899">
    <property type="entry name" value="Concanavalin A-like lectins/glucanases"/>
    <property type="match status" value="1"/>
</dbReference>
<name>A0A8H3NWC9_9EURO</name>
<keyword evidence="5" id="KW-1133">Transmembrane helix</keyword>
<gene>
    <name evidence="7" type="ORF">IFM46972_06537</name>
</gene>
<feature type="transmembrane region" description="Helical" evidence="5">
    <location>
        <begin position="53"/>
        <end position="73"/>
    </location>
</feature>
<dbReference type="GO" id="GO:0004553">
    <property type="term" value="F:hydrolase activity, hydrolyzing O-glycosyl compounds"/>
    <property type="evidence" value="ECO:0007669"/>
    <property type="project" value="InterPro"/>
</dbReference>
<dbReference type="PROSITE" id="PS51762">
    <property type="entry name" value="GH16_2"/>
    <property type="match status" value="1"/>
</dbReference>
<reference evidence="7 8" key="1">
    <citation type="submission" date="2020-01" db="EMBL/GenBank/DDBJ databases">
        <title>Draft genome sequence of Aspergillus udagawae IFM 46972.</title>
        <authorList>
            <person name="Takahashi H."/>
            <person name="Yaguchi T."/>
        </authorList>
    </citation>
    <scope>NUCLEOTIDE SEQUENCE [LARGE SCALE GENOMIC DNA]</scope>
    <source>
        <strain evidence="7 8">IFM 46972</strain>
    </source>
</reference>
<accession>A0A8H3NWC9</accession>
<dbReference type="PANTHER" id="PTHR10963:SF42">
    <property type="entry name" value="PUTATIVE (AFU_ORTHOLOGUE AFUA_5G02280)-RELATED"/>
    <property type="match status" value="1"/>
</dbReference>